<protein>
    <recommendedName>
        <fullName evidence="3">Antibiotic biosynthesis monooxygenase</fullName>
    </recommendedName>
</protein>
<dbReference type="AlphaFoldDB" id="A0A7W3IYM1"/>
<name>A0A7W3IYM1_9ACTN</name>
<comment type="caution">
    <text evidence="1">The sequence shown here is derived from an EMBL/GenBank/DDBJ whole genome shotgun (WGS) entry which is preliminary data.</text>
</comment>
<dbReference type="Proteomes" id="UP000580910">
    <property type="component" value="Unassembled WGS sequence"/>
</dbReference>
<organism evidence="1 2">
    <name type="scientific">Nocardioides ginsengisegetis</name>
    <dbReference type="NCBI Taxonomy" id="661491"/>
    <lineage>
        <taxon>Bacteria</taxon>
        <taxon>Bacillati</taxon>
        <taxon>Actinomycetota</taxon>
        <taxon>Actinomycetes</taxon>
        <taxon>Propionibacteriales</taxon>
        <taxon>Nocardioidaceae</taxon>
        <taxon>Nocardioides</taxon>
    </lineage>
</organism>
<dbReference type="SUPFAM" id="SSF54909">
    <property type="entry name" value="Dimeric alpha+beta barrel"/>
    <property type="match status" value="2"/>
</dbReference>
<evidence type="ECO:0000313" key="1">
    <source>
        <dbReference type="EMBL" id="MBA8803030.1"/>
    </source>
</evidence>
<proteinExistence type="predicted"/>
<reference evidence="1 2" key="1">
    <citation type="submission" date="2020-07" db="EMBL/GenBank/DDBJ databases">
        <title>Sequencing the genomes of 1000 actinobacteria strains.</title>
        <authorList>
            <person name="Klenk H.-P."/>
        </authorList>
    </citation>
    <scope>NUCLEOTIDE SEQUENCE [LARGE SCALE GENOMIC DNA]</scope>
    <source>
        <strain evidence="1 2">DSM 21349</strain>
    </source>
</reference>
<dbReference type="Gene3D" id="3.30.70.100">
    <property type="match status" value="1"/>
</dbReference>
<dbReference type="EMBL" id="JACGXA010000001">
    <property type="protein sequence ID" value="MBA8803030.1"/>
    <property type="molecule type" value="Genomic_DNA"/>
</dbReference>
<dbReference type="RefSeq" id="WP_182537802.1">
    <property type="nucleotide sequence ID" value="NZ_JACGXA010000001.1"/>
</dbReference>
<dbReference type="InterPro" id="IPR011008">
    <property type="entry name" value="Dimeric_a/b-barrel"/>
</dbReference>
<gene>
    <name evidence="1" type="ORF">FB382_001321</name>
</gene>
<evidence type="ECO:0000313" key="2">
    <source>
        <dbReference type="Proteomes" id="UP000580910"/>
    </source>
</evidence>
<keyword evidence="2" id="KW-1185">Reference proteome</keyword>
<evidence type="ECO:0008006" key="3">
    <source>
        <dbReference type="Google" id="ProtNLM"/>
    </source>
</evidence>
<accession>A0A7W3IYM1</accession>
<sequence length="204" mass="22078">MYARSTTIKGDPGNIDAGITYIRDEVMPAITAMDGCAGMSLVVDRSSGQCIATSSWRDEASMHASGDRLASYRARGGEVLGGTPTVEEWEVAVMHRDHQTSPGACCRITWTRASDLDGTVEFWKSRVLTQLEGMDGFCSASFLIDRAGSRTCGTAVFDSQAALDATRADAARMRETATREMGVEFLDIAEFELAIAHLRVPELV</sequence>